<keyword evidence="1" id="KW-1133">Transmembrane helix</keyword>
<dbReference type="AlphaFoldDB" id="A0A2K3KEB5"/>
<accession>A0A2K3KEB5</accession>
<protein>
    <submittedName>
        <fullName evidence="2">Uncharacterized protein</fullName>
    </submittedName>
</protein>
<feature type="transmembrane region" description="Helical" evidence="1">
    <location>
        <begin position="38"/>
        <end position="65"/>
    </location>
</feature>
<organism evidence="2 3">
    <name type="scientific">Trifolium pratense</name>
    <name type="common">Red clover</name>
    <dbReference type="NCBI Taxonomy" id="57577"/>
    <lineage>
        <taxon>Eukaryota</taxon>
        <taxon>Viridiplantae</taxon>
        <taxon>Streptophyta</taxon>
        <taxon>Embryophyta</taxon>
        <taxon>Tracheophyta</taxon>
        <taxon>Spermatophyta</taxon>
        <taxon>Magnoliopsida</taxon>
        <taxon>eudicotyledons</taxon>
        <taxon>Gunneridae</taxon>
        <taxon>Pentapetalae</taxon>
        <taxon>rosids</taxon>
        <taxon>fabids</taxon>
        <taxon>Fabales</taxon>
        <taxon>Fabaceae</taxon>
        <taxon>Papilionoideae</taxon>
        <taxon>50 kb inversion clade</taxon>
        <taxon>NPAAA clade</taxon>
        <taxon>Hologalegina</taxon>
        <taxon>IRL clade</taxon>
        <taxon>Trifolieae</taxon>
        <taxon>Trifolium</taxon>
    </lineage>
</organism>
<comment type="caution">
    <text evidence="2">The sequence shown here is derived from an EMBL/GenBank/DDBJ whole genome shotgun (WGS) entry which is preliminary data.</text>
</comment>
<feature type="non-terminal residue" evidence="2">
    <location>
        <position position="104"/>
    </location>
</feature>
<reference evidence="2 3" key="1">
    <citation type="journal article" date="2014" name="Am. J. Bot.">
        <title>Genome assembly and annotation for red clover (Trifolium pratense; Fabaceae).</title>
        <authorList>
            <person name="Istvanek J."/>
            <person name="Jaros M."/>
            <person name="Krenek A."/>
            <person name="Repkova J."/>
        </authorList>
    </citation>
    <scope>NUCLEOTIDE SEQUENCE [LARGE SCALE GENOMIC DNA]</scope>
    <source>
        <strain evidence="3">cv. Tatra</strain>
        <tissue evidence="2">Young leaves</tissue>
    </source>
</reference>
<sequence length="104" mass="11769">MHALIGHTMNGGMIISVEVSPRNVASQEVPIRQWNPGLYFPMAATMCDYCWNGLLIFYGLFIFVFDRGKVGWMQNSTLRTRLFEGVGIDRDLNVKVGLDFGPRL</sequence>
<proteinExistence type="predicted"/>
<dbReference type="ExpressionAtlas" id="A0A2K3KEB5">
    <property type="expression patterns" value="baseline"/>
</dbReference>
<keyword evidence="1" id="KW-0812">Transmembrane</keyword>
<gene>
    <name evidence="2" type="ORF">L195_g054112</name>
</gene>
<name>A0A2K3KEB5_TRIPR</name>
<dbReference type="Proteomes" id="UP000236291">
    <property type="component" value="Unassembled WGS sequence"/>
</dbReference>
<reference evidence="2 3" key="2">
    <citation type="journal article" date="2017" name="Front. Plant Sci.">
        <title>Gene Classification and Mining of Molecular Markers Useful in Red Clover (Trifolium pratense) Breeding.</title>
        <authorList>
            <person name="Istvanek J."/>
            <person name="Dluhosova J."/>
            <person name="Dluhos P."/>
            <person name="Patkova L."/>
            <person name="Nedelnik J."/>
            <person name="Repkova J."/>
        </authorList>
    </citation>
    <scope>NUCLEOTIDE SEQUENCE [LARGE SCALE GENOMIC DNA]</scope>
    <source>
        <strain evidence="3">cv. Tatra</strain>
        <tissue evidence="2">Young leaves</tissue>
    </source>
</reference>
<dbReference type="EMBL" id="ASHM01093472">
    <property type="protein sequence ID" value="PNX64621.1"/>
    <property type="molecule type" value="Genomic_DNA"/>
</dbReference>
<evidence type="ECO:0000313" key="2">
    <source>
        <dbReference type="EMBL" id="PNX64621.1"/>
    </source>
</evidence>
<evidence type="ECO:0000256" key="1">
    <source>
        <dbReference type="SAM" id="Phobius"/>
    </source>
</evidence>
<keyword evidence="1" id="KW-0472">Membrane</keyword>
<evidence type="ECO:0000313" key="3">
    <source>
        <dbReference type="Proteomes" id="UP000236291"/>
    </source>
</evidence>